<evidence type="ECO:0008006" key="4">
    <source>
        <dbReference type="Google" id="ProtNLM"/>
    </source>
</evidence>
<evidence type="ECO:0000256" key="1">
    <source>
        <dbReference type="SAM" id="SignalP"/>
    </source>
</evidence>
<name>A0A4P7VBK1_9BACT</name>
<proteinExistence type="predicted"/>
<feature type="chain" id="PRO_5020727799" description="DUF4377 domain-containing protein" evidence="1">
    <location>
        <begin position="25"/>
        <end position="266"/>
    </location>
</feature>
<dbReference type="Gene3D" id="2.60.20.10">
    <property type="entry name" value="Crystallins"/>
    <property type="match status" value="1"/>
</dbReference>
<gene>
    <name evidence="2" type="ORF">E7746_02155</name>
</gene>
<dbReference type="AlphaFoldDB" id="A0A4P7VBK1"/>
<reference evidence="2 3" key="1">
    <citation type="submission" date="2019-02" db="EMBL/GenBank/DDBJ databases">
        <title>Isolation and identification of novel species under the genus Muribaculum.</title>
        <authorList>
            <person name="Miyake S."/>
            <person name="Ding Y."/>
            <person name="Low A."/>
            <person name="Soh M."/>
            <person name="Seedorf H."/>
        </authorList>
    </citation>
    <scope>NUCLEOTIDE SEQUENCE [LARGE SCALE GENOMIC DNA]</scope>
    <source>
        <strain evidence="2 3">TLL-A4</strain>
    </source>
</reference>
<dbReference type="KEGG" id="mgod:E7746_02155"/>
<protein>
    <recommendedName>
        <fullName evidence="4">DUF4377 domain-containing protein</fullName>
    </recommendedName>
</protein>
<dbReference type="EMBL" id="CP039393">
    <property type="protein sequence ID" value="QCD34763.1"/>
    <property type="molecule type" value="Genomic_DNA"/>
</dbReference>
<organism evidence="2 3">
    <name type="scientific">Muribaculum gordoncarteri</name>
    <dbReference type="NCBI Taxonomy" id="2530390"/>
    <lineage>
        <taxon>Bacteria</taxon>
        <taxon>Pseudomonadati</taxon>
        <taxon>Bacteroidota</taxon>
        <taxon>Bacteroidia</taxon>
        <taxon>Bacteroidales</taxon>
        <taxon>Muribaculaceae</taxon>
        <taxon>Muribaculum</taxon>
    </lineage>
</organism>
<keyword evidence="1" id="KW-0732">Signal</keyword>
<accession>A0A4P7VBK1</accession>
<evidence type="ECO:0000313" key="3">
    <source>
        <dbReference type="Proteomes" id="UP000297031"/>
    </source>
</evidence>
<dbReference type="RefSeq" id="WP_123476135.1">
    <property type="nucleotide sequence ID" value="NZ_CP039393.1"/>
</dbReference>
<evidence type="ECO:0000313" key="2">
    <source>
        <dbReference type="EMBL" id="QCD34763.1"/>
    </source>
</evidence>
<keyword evidence="3" id="KW-1185">Reference proteome</keyword>
<sequence>MKKTLLYSLLVASIAGLWSCSNDADVPVPQDEEISTRSGELVECLNITYKGKTYQNVPTSYDENGDFLFLDSEFSAIYAEELANDLDWSISAKDSHNITFYPDLKNNLDSNGIEVDESIEAVDAALAVALTRAGYNDLAEVTLYDDRDFKDRNYSFQLNDSIIYTEVANLKNKPWEFNDKCSSLILTNNMPDDPNKIFKLGYFEYPCSEIEAVFIGYDDRNFSDRTITCVAPPTSVKKYPSLPGFNDKMSSFKLLFAKKGQYQPSI</sequence>
<dbReference type="Proteomes" id="UP000297031">
    <property type="component" value="Chromosome"/>
</dbReference>
<feature type="signal peptide" evidence="1">
    <location>
        <begin position="1"/>
        <end position="24"/>
    </location>
</feature>